<dbReference type="SUPFAM" id="SSF53335">
    <property type="entry name" value="S-adenosyl-L-methionine-dependent methyltransferases"/>
    <property type="match status" value="1"/>
</dbReference>
<dbReference type="InterPro" id="IPR029063">
    <property type="entry name" value="SAM-dependent_MTases_sf"/>
</dbReference>
<dbReference type="InterPro" id="IPR025714">
    <property type="entry name" value="Methyltranfer_dom"/>
</dbReference>
<dbReference type="InterPro" id="IPR002052">
    <property type="entry name" value="DNA_methylase_N6_adenine_CS"/>
</dbReference>
<dbReference type="CDD" id="cd02440">
    <property type="entry name" value="AdoMet_MTases"/>
    <property type="match status" value="1"/>
</dbReference>
<dbReference type="GO" id="GO:0008168">
    <property type="term" value="F:methyltransferase activity"/>
    <property type="evidence" value="ECO:0007669"/>
    <property type="project" value="UniProtKB-KW"/>
</dbReference>
<dbReference type="PROSITE" id="PS00092">
    <property type="entry name" value="N6_MTASE"/>
    <property type="match status" value="1"/>
</dbReference>
<dbReference type="PANTHER" id="PTHR47739">
    <property type="entry name" value="TRNA1(VAL) (ADENINE(37)-N6)-METHYLTRANSFERASE"/>
    <property type="match status" value="1"/>
</dbReference>
<dbReference type="Gene3D" id="3.40.50.150">
    <property type="entry name" value="Vaccinia Virus protein VP39"/>
    <property type="match status" value="1"/>
</dbReference>
<reference evidence="3" key="2">
    <citation type="journal article" date="2018" name="Environ. Microbiol.">
        <title>Bloom of a denitrifying methanotroph, 'Candidatus Methylomirabilis limnetica', in a deep stratified lake.</title>
        <authorList>
            <person name="Graf J.S."/>
            <person name="Mayr M.J."/>
            <person name="Marchant H.K."/>
            <person name="Tienken D."/>
            <person name="Hach P.F."/>
            <person name="Brand A."/>
            <person name="Schubert C.J."/>
            <person name="Kuypers M.M."/>
            <person name="Milucka J."/>
        </authorList>
    </citation>
    <scope>NUCLEOTIDE SEQUENCE [LARGE SCALE GENOMIC DNA]</scope>
    <source>
        <strain evidence="3">Zug</strain>
    </source>
</reference>
<proteinExistence type="predicted"/>
<evidence type="ECO:0000313" key="2">
    <source>
        <dbReference type="EMBL" id="PTL37255.1"/>
    </source>
</evidence>
<accession>A0A2T4U1L8</accession>
<gene>
    <name evidence="2" type="ORF">CLG94_00155</name>
</gene>
<dbReference type="GO" id="GO:0003676">
    <property type="term" value="F:nucleic acid binding"/>
    <property type="evidence" value="ECO:0007669"/>
    <property type="project" value="InterPro"/>
</dbReference>
<keyword evidence="2" id="KW-0808">Transferase</keyword>
<dbReference type="OrthoDB" id="9777257at2"/>
<feature type="domain" description="Methyltransferase" evidence="1">
    <location>
        <begin position="72"/>
        <end position="210"/>
    </location>
</feature>
<evidence type="ECO:0000313" key="3">
    <source>
        <dbReference type="Proteomes" id="UP000241436"/>
    </source>
</evidence>
<dbReference type="GO" id="GO:0032259">
    <property type="term" value="P:methylation"/>
    <property type="evidence" value="ECO:0007669"/>
    <property type="project" value="UniProtKB-KW"/>
</dbReference>
<dbReference type="RefSeq" id="WP_107560887.1">
    <property type="nucleotide sequence ID" value="NZ_NVQC01000003.1"/>
</dbReference>
<dbReference type="Pfam" id="PF13847">
    <property type="entry name" value="Methyltransf_31"/>
    <property type="match status" value="1"/>
</dbReference>
<dbReference type="Proteomes" id="UP000241436">
    <property type="component" value="Unassembled WGS sequence"/>
</dbReference>
<name>A0A2T4U1L8_9BACT</name>
<keyword evidence="2" id="KW-0489">Methyltransferase</keyword>
<dbReference type="EMBL" id="NVQC01000003">
    <property type="protein sequence ID" value="PTL37255.1"/>
    <property type="molecule type" value="Genomic_DNA"/>
</dbReference>
<keyword evidence="3" id="KW-1185">Reference proteome</keyword>
<dbReference type="PANTHER" id="PTHR47739:SF1">
    <property type="entry name" value="TRNA1(VAL) (ADENINE(37)-N6)-METHYLTRANSFERASE"/>
    <property type="match status" value="1"/>
</dbReference>
<evidence type="ECO:0000259" key="1">
    <source>
        <dbReference type="Pfam" id="PF13847"/>
    </source>
</evidence>
<organism evidence="2 3">
    <name type="scientific">Candidatus Methylomirabilis limnetica</name>
    <dbReference type="NCBI Taxonomy" id="2033718"/>
    <lineage>
        <taxon>Bacteria</taxon>
        <taxon>Candidatus Methylomirabilota</taxon>
        <taxon>Candidatus Methylomirabilia</taxon>
        <taxon>Candidatus Methylomirabilales</taxon>
        <taxon>Candidatus Methylomirabilaceae</taxon>
        <taxon>Candidatus Methylomirabilis</taxon>
    </lineage>
</organism>
<sequence length="284" mass="30910">MNGAIQQGKADPASVLVCDTSTIPAPQTDSWLGKGESLDDLGISGLKVLQSLTGFRHSMDALLLAQWAVPRSTDRILELGCGNGAITFLLAHRHPRVRIVGLEVQPALADRARRGARLNGLQGRIEIVEGDLRQIKGLLPTAGFDMVLCNPPYRELGRGRLSPDPEIRQAKHELTATLQGAVAAIRYVLAPKGRACLIYHASRLVELLSDLRANRLEPKKLQLVYSYPGAEAELSLVEARRDGRPGLQILTPLFVYQSRGGPLSPSMEAIYRSLALSDVWSRGT</sequence>
<protein>
    <submittedName>
        <fullName evidence="2">SAM-dependent methyltransferase</fullName>
    </submittedName>
</protein>
<reference evidence="2 3" key="1">
    <citation type="submission" date="2017-09" db="EMBL/GenBank/DDBJ databases">
        <title>Bloom of a denitrifying methanotroph, Candidatus Methylomirabilis limnetica, in a deep stratified lake.</title>
        <authorList>
            <person name="Graf J.S."/>
            <person name="Marchant H.K."/>
            <person name="Tienken D."/>
            <person name="Hach P.F."/>
            <person name="Brand A."/>
            <person name="Schubert C.J."/>
            <person name="Kuypers M.M."/>
            <person name="Milucka J."/>
        </authorList>
    </citation>
    <scope>NUCLEOTIDE SEQUENCE [LARGE SCALE GENOMIC DNA]</scope>
    <source>
        <strain evidence="2 3">Zug</strain>
    </source>
</reference>
<dbReference type="InterPro" id="IPR050210">
    <property type="entry name" value="tRNA_Adenine-N(6)_MTase"/>
</dbReference>
<dbReference type="AlphaFoldDB" id="A0A2T4U1L8"/>
<comment type="caution">
    <text evidence="2">The sequence shown here is derived from an EMBL/GenBank/DDBJ whole genome shotgun (WGS) entry which is preliminary data.</text>
</comment>